<reference evidence="1" key="1">
    <citation type="journal article" date="2021" name="Proc. Natl. Acad. Sci. U.S.A.">
        <title>A Catalog of Tens of Thousands of Viruses from Human Metagenomes Reveals Hidden Associations with Chronic Diseases.</title>
        <authorList>
            <person name="Tisza M.J."/>
            <person name="Buck C.B."/>
        </authorList>
    </citation>
    <scope>NUCLEOTIDE SEQUENCE</scope>
    <source>
        <strain evidence="1">CtPJ52</strain>
    </source>
</reference>
<name>A0A8S5USD4_9CAUD</name>
<evidence type="ECO:0000313" key="1">
    <source>
        <dbReference type="EMBL" id="DAF97316.1"/>
    </source>
</evidence>
<dbReference type="EMBL" id="BK016131">
    <property type="protein sequence ID" value="DAF97316.1"/>
    <property type="molecule type" value="Genomic_DNA"/>
</dbReference>
<protein>
    <submittedName>
        <fullName evidence="1">Uncharacterized protein</fullName>
    </submittedName>
</protein>
<sequence length="29" mass="3456">MCYALQQSLHIFSHAIFEKQEREKFSNGI</sequence>
<accession>A0A8S5USD4</accession>
<proteinExistence type="predicted"/>
<organism evidence="1">
    <name type="scientific">Siphoviridae sp. ctPJ52</name>
    <dbReference type="NCBI Taxonomy" id="2825483"/>
    <lineage>
        <taxon>Viruses</taxon>
        <taxon>Duplodnaviria</taxon>
        <taxon>Heunggongvirae</taxon>
        <taxon>Uroviricota</taxon>
        <taxon>Caudoviricetes</taxon>
    </lineage>
</organism>